<name>A0A177M727_METMH</name>
<reference evidence="1 2" key="1">
    <citation type="submission" date="2016-03" db="EMBL/GenBank/DDBJ databases">
        <authorList>
            <person name="Ploux O."/>
        </authorList>
    </citation>
    <scope>NUCLEOTIDE SEQUENCE [LARGE SCALE GENOMIC DNA]</scope>
    <source>
        <strain evidence="1 2">R-45363</strain>
    </source>
</reference>
<organism evidence="1 2">
    <name type="scientific">Methylomonas methanica</name>
    <dbReference type="NCBI Taxonomy" id="421"/>
    <lineage>
        <taxon>Bacteria</taxon>
        <taxon>Pseudomonadati</taxon>
        <taxon>Pseudomonadota</taxon>
        <taxon>Gammaproteobacteria</taxon>
        <taxon>Methylococcales</taxon>
        <taxon>Methylococcaceae</taxon>
        <taxon>Methylomonas</taxon>
    </lineage>
</organism>
<dbReference type="RefSeq" id="WP_064009519.1">
    <property type="nucleotide sequence ID" value="NZ_LUUG01000089.1"/>
</dbReference>
<dbReference type="AlphaFoldDB" id="A0A177M727"/>
<evidence type="ECO:0000313" key="1">
    <source>
        <dbReference type="EMBL" id="OAI01492.1"/>
    </source>
</evidence>
<dbReference type="OrthoDB" id="8481922at2"/>
<dbReference type="Proteomes" id="UP000078090">
    <property type="component" value="Unassembled WGS sequence"/>
</dbReference>
<accession>A0A177M727</accession>
<protein>
    <submittedName>
        <fullName evidence="1">Uncharacterized protein</fullName>
    </submittedName>
</protein>
<proteinExistence type="predicted"/>
<gene>
    <name evidence="1" type="ORF">A1332_17660</name>
</gene>
<dbReference type="EMBL" id="LUUG01000089">
    <property type="protein sequence ID" value="OAI01492.1"/>
    <property type="molecule type" value="Genomic_DNA"/>
</dbReference>
<evidence type="ECO:0000313" key="2">
    <source>
        <dbReference type="Proteomes" id="UP000078090"/>
    </source>
</evidence>
<comment type="caution">
    <text evidence="1">The sequence shown here is derived from an EMBL/GenBank/DDBJ whole genome shotgun (WGS) entry which is preliminary data.</text>
</comment>
<sequence>MDVTLESVRSIFVDVLEGRMTREAADRWAYSLVLASELGTLTFVPAEEKRRIWDSVMYLYGIDTMDAPGEYLHTEEDIRAAMQEKVGRQ</sequence>